<comment type="similarity">
    <text evidence="1">Belongs to the anaerobic coproporphyrinogen-III oxidase family. HemW subfamily.</text>
</comment>
<dbReference type="SFLD" id="SFLDG01082">
    <property type="entry name" value="B12-binding_domain_containing"/>
    <property type="match status" value="1"/>
</dbReference>
<dbReference type="CDD" id="cd01335">
    <property type="entry name" value="Radical_SAM"/>
    <property type="match status" value="1"/>
</dbReference>
<proteinExistence type="inferred from homology"/>
<evidence type="ECO:0000256" key="4">
    <source>
        <dbReference type="ARBA" id="ARBA00022691"/>
    </source>
</evidence>
<keyword evidence="11" id="KW-1185">Reference proteome</keyword>
<dbReference type="SFLD" id="SFLDF00562">
    <property type="entry name" value="HemN-like__clustered_with_heat"/>
    <property type="match status" value="1"/>
</dbReference>
<dbReference type="InterPro" id="IPR007197">
    <property type="entry name" value="rSAM"/>
</dbReference>
<feature type="domain" description="Radical SAM core" evidence="9">
    <location>
        <begin position="19"/>
        <end position="251"/>
    </location>
</feature>
<dbReference type="SMART" id="SM00729">
    <property type="entry name" value="Elp3"/>
    <property type="match status" value="1"/>
</dbReference>
<evidence type="ECO:0000256" key="8">
    <source>
        <dbReference type="ARBA" id="ARBA00023186"/>
    </source>
</evidence>
<accession>A0A6N7XQ84</accession>
<dbReference type="PANTHER" id="PTHR13932:SF5">
    <property type="entry name" value="RADICAL S-ADENOSYL METHIONINE DOMAIN-CONTAINING PROTEIN 1, MITOCHONDRIAL"/>
    <property type="match status" value="1"/>
</dbReference>
<keyword evidence="4" id="KW-0949">S-adenosyl-L-methionine</keyword>
<evidence type="ECO:0000313" key="10">
    <source>
        <dbReference type="EMBL" id="MST72109.1"/>
    </source>
</evidence>
<dbReference type="InterPro" id="IPR058240">
    <property type="entry name" value="rSAM_sf"/>
</dbReference>
<organism evidence="10 11">
    <name type="scientific">Olsenella porci</name>
    <dbReference type="NCBI Taxonomy" id="2652279"/>
    <lineage>
        <taxon>Bacteria</taxon>
        <taxon>Bacillati</taxon>
        <taxon>Actinomycetota</taxon>
        <taxon>Coriobacteriia</taxon>
        <taxon>Coriobacteriales</taxon>
        <taxon>Atopobiaceae</taxon>
        <taxon>Olsenella</taxon>
    </lineage>
</organism>
<dbReference type="GO" id="GO:0046872">
    <property type="term" value="F:metal ion binding"/>
    <property type="evidence" value="ECO:0007669"/>
    <property type="project" value="UniProtKB-KW"/>
</dbReference>
<dbReference type="InterPro" id="IPR004559">
    <property type="entry name" value="HemW-like"/>
</dbReference>
<evidence type="ECO:0000256" key="2">
    <source>
        <dbReference type="ARBA" id="ARBA00017228"/>
    </source>
</evidence>
<keyword evidence="8" id="KW-0143">Chaperone</keyword>
<dbReference type="PROSITE" id="PS51918">
    <property type="entry name" value="RADICAL_SAM"/>
    <property type="match status" value="1"/>
</dbReference>
<evidence type="ECO:0000256" key="3">
    <source>
        <dbReference type="ARBA" id="ARBA00022617"/>
    </source>
</evidence>
<dbReference type="EMBL" id="VUNC01000002">
    <property type="protein sequence ID" value="MST72109.1"/>
    <property type="molecule type" value="Genomic_DNA"/>
</dbReference>
<evidence type="ECO:0000259" key="9">
    <source>
        <dbReference type="PROSITE" id="PS51918"/>
    </source>
</evidence>
<evidence type="ECO:0000256" key="7">
    <source>
        <dbReference type="ARBA" id="ARBA00023014"/>
    </source>
</evidence>
<keyword evidence="7" id="KW-0411">Iron-sulfur</keyword>
<dbReference type="InterPro" id="IPR034505">
    <property type="entry name" value="Coproporphyrinogen-III_oxidase"/>
</dbReference>
<evidence type="ECO:0000256" key="1">
    <source>
        <dbReference type="ARBA" id="ARBA00006100"/>
    </source>
</evidence>
<dbReference type="GO" id="GO:0005737">
    <property type="term" value="C:cytoplasm"/>
    <property type="evidence" value="ECO:0007669"/>
    <property type="project" value="InterPro"/>
</dbReference>
<dbReference type="GO" id="GO:0006779">
    <property type="term" value="P:porphyrin-containing compound biosynthetic process"/>
    <property type="evidence" value="ECO:0007669"/>
    <property type="project" value="InterPro"/>
</dbReference>
<dbReference type="GO" id="GO:0004109">
    <property type="term" value="F:coproporphyrinogen oxidase activity"/>
    <property type="evidence" value="ECO:0007669"/>
    <property type="project" value="InterPro"/>
</dbReference>
<dbReference type="Pfam" id="PF04055">
    <property type="entry name" value="Radical_SAM"/>
    <property type="match status" value="1"/>
</dbReference>
<evidence type="ECO:0000313" key="11">
    <source>
        <dbReference type="Proteomes" id="UP000469325"/>
    </source>
</evidence>
<dbReference type="InterPro" id="IPR013785">
    <property type="entry name" value="Aldolase_TIM"/>
</dbReference>
<dbReference type="GO" id="GO:0051539">
    <property type="term" value="F:4 iron, 4 sulfur cluster binding"/>
    <property type="evidence" value="ECO:0007669"/>
    <property type="project" value="InterPro"/>
</dbReference>
<reference evidence="10 11" key="1">
    <citation type="submission" date="2019-08" db="EMBL/GenBank/DDBJ databases">
        <title>In-depth cultivation of the pig gut microbiome towards novel bacterial diversity and tailored functional studies.</title>
        <authorList>
            <person name="Wylensek D."/>
            <person name="Hitch T.C.A."/>
            <person name="Clavel T."/>
        </authorList>
    </citation>
    <scope>NUCLEOTIDE SEQUENCE [LARGE SCALE GENOMIC DNA]</scope>
    <source>
        <strain evidence="10 11">CA-Schmier-601-WT-1</strain>
    </source>
</reference>
<sequence length="427" mass="45484">MVPEEATGAFVPAWDRARYHLEGVGSLYVHVPFCRSKCAYCDFASGATRADDPLPAAYARAIARQLREVEETGLFEPCRTGYLGGGTPSLLGAALPPLVRAVAPHAPTELSFEANPDSLSPDLLERVREAGATRVSIGVQSTSASELVALGRIHGPERALEALREAVTSGLRVSCDLMCAIPRQTGASWERSLRNVLASGVSHVSVYPLAIEEGTAFWRRYGEEEPEFNASDVQADRMEAAEATLTRSGLRRYEVASYAVPGQECLHNVSYWTGTPYLGFGTSAASMLTREGYLALRGVAPQLPAPGDDVARARVTVMSTARQIVADPALGSLRLSVEFLDLRQAVAEDLMLSARLAAGIPGGLLGLAREAAPASQVDAVVSRACDEGLATLEGGRLVPTHSGWLMGNELYGELWGLAEGTIDTRTC</sequence>
<dbReference type="Gene3D" id="3.20.20.70">
    <property type="entry name" value="Aldolase class I"/>
    <property type="match status" value="1"/>
</dbReference>
<dbReference type="AlphaFoldDB" id="A0A6N7XQ84"/>
<dbReference type="SUPFAM" id="SSF102114">
    <property type="entry name" value="Radical SAM enzymes"/>
    <property type="match status" value="1"/>
</dbReference>
<dbReference type="PANTHER" id="PTHR13932">
    <property type="entry name" value="COPROPORPHYRINIGEN III OXIDASE"/>
    <property type="match status" value="1"/>
</dbReference>
<comment type="caution">
    <text evidence="10">The sequence shown here is derived from an EMBL/GenBank/DDBJ whole genome shotgun (WGS) entry which is preliminary data.</text>
</comment>
<gene>
    <name evidence="10" type="ORF">FYJ68_03145</name>
</gene>
<protein>
    <recommendedName>
        <fullName evidence="2">Heme chaperone HemW</fullName>
    </recommendedName>
</protein>
<dbReference type="SFLD" id="SFLDS00029">
    <property type="entry name" value="Radical_SAM"/>
    <property type="match status" value="1"/>
</dbReference>
<dbReference type="RefSeq" id="WP_154433909.1">
    <property type="nucleotide sequence ID" value="NZ_VUNC01000002.1"/>
</dbReference>
<name>A0A6N7XQ84_9ACTN</name>
<dbReference type="InterPro" id="IPR006638">
    <property type="entry name" value="Elp3/MiaA/NifB-like_rSAM"/>
</dbReference>
<dbReference type="SFLD" id="SFLDG01065">
    <property type="entry name" value="anaerobic_coproporphyrinogen-I"/>
    <property type="match status" value="1"/>
</dbReference>
<evidence type="ECO:0000256" key="5">
    <source>
        <dbReference type="ARBA" id="ARBA00022723"/>
    </source>
</evidence>
<keyword evidence="3" id="KW-0349">Heme</keyword>
<keyword evidence="5" id="KW-0479">Metal-binding</keyword>
<keyword evidence="6" id="KW-0408">Iron</keyword>
<evidence type="ECO:0000256" key="6">
    <source>
        <dbReference type="ARBA" id="ARBA00023004"/>
    </source>
</evidence>
<dbReference type="Proteomes" id="UP000469325">
    <property type="component" value="Unassembled WGS sequence"/>
</dbReference>